<name>A0A5B8LWD9_9HYPH</name>
<evidence type="ECO:0000313" key="4">
    <source>
        <dbReference type="Proteomes" id="UP000315364"/>
    </source>
</evidence>
<dbReference type="RefSeq" id="WP_146291336.1">
    <property type="nucleotide sequence ID" value="NZ_CP042304.1"/>
</dbReference>
<reference evidence="3 4" key="1">
    <citation type="submission" date="2019-07" db="EMBL/GenBank/DDBJ databases">
        <title>Full genome sequence of Devosia sp. Gsoil 520.</title>
        <authorList>
            <person name="Im W.-T."/>
        </authorList>
    </citation>
    <scope>NUCLEOTIDE SEQUENCE [LARGE SCALE GENOMIC DNA]</scope>
    <source>
        <strain evidence="3 4">Gsoil 520</strain>
    </source>
</reference>
<keyword evidence="2" id="KW-0812">Transmembrane</keyword>
<sequence>MAWELLAMWGIVVATIIWFIRDEKRLRAEAELQRAAYYYAHAPKYRHVTVERAAEAAPPPRRTGGLSSEQRTFIKEFSNR</sequence>
<organism evidence="3 4">
    <name type="scientific">Devosia ginsengisoli</name>
    <dbReference type="NCBI Taxonomy" id="400770"/>
    <lineage>
        <taxon>Bacteria</taxon>
        <taxon>Pseudomonadati</taxon>
        <taxon>Pseudomonadota</taxon>
        <taxon>Alphaproteobacteria</taxon>
        <taxon>Hyphomicrobiales</taxon>
        <taxon>Devosiaceae</taxon>
        <taxon>Devosia</taxon>
    </lineage>
</organism>
<keyword evidence="2" id="KW-1133">Transmembrane helix</keyword>
<dbReference type="Proteomes" id="UP000315364">
    <property type="component" value="Chromosome"/>
</dbReference>
<keyword evidence="4" id="KW-1185">Reference proteome</keyword>
<feature type="transmembrane region" description="Helical" evidence="2">
    <location>
        <begin position="6"/>
        <end position="21"/>
    </location>
</feature>
<gene>
    <name evidence="3" type="ORF">FPZ08_17440</name>
</gene>
<dbReference type="EMBL" id="CP042304">
    <property type="protein sequence ID" value="QDZ12376.1"/>
    <property type="molecule type" value="Genomic_DNA"/>
</dbReference>
<keyword evidence="2" id="KW-0472">Membrane</keyword>
<proteinExistence type="predicted"/>
<evidence type="ECO:0000256" key="2">
    <source>
        <dbReference type="SAM" id="Phobius"/>
    </source>
</evidence>
<dbReference type="AlphaFoldDB" id="A0A5B8LWD9"/>
<evidence type="ECO:0000313" key="3">
    <source>
        <dbReference type="EMBL" id="QDZ12376.1"/>
    </source>
</evidence>
<protein>
    <submittedName>
        <fullName evidence="3">Uncharacterized protein</fullName>
    </submittedName>
</protein>
<evidence type="ECO:0000256" key="1">
    <source>
        <dbReference type="SAM" id="MobiDB-lite"/>
    </source>
</evidence>
<dbReference type="KEGG" id="dea:FPZ08_17440"/>
<accession>A0A5B8LWD9</accession>
<feature type="region of interest" description="Disordered" evidence="1">
    <location>
        <begin position="54"/>
        <end position="80"/>
    </location>
</feature>